<protein>
    <submittedName>
        <fullName evidence="2">ABC transporter substrate-binding protein</fullName>
    </submittedName>
</protein>
<evidence type="ECO:0000313" key="3">
    <source>
        <dbReference type="Proteomes" id="UP000500895"/>
    </source>
</evidence>
<dbReference type="InterPro" id="IPR028082">
    <property type="entry name" value="Peripla_BP_I"/>
</dbReference>
<dbReference type="SUPFAM" id="SSF53822">
    <property type="entry name" value="Periplasmic binding protein-like I"/>
    <property type="match status" value="1"/>
</dbReference>
<proteinExistence type="predicted"/>
<reference evidence="2 3" key="1">
    <citation type="journal article" date="2020" name="Int. J. Syst. Evol. Microbiol.">
        <title>Description and complete genome sequences of Bradyrhizobium symbiodeficiens sp. nov., a non-symbiotic bacterium associated with legumes native to Canada.</title>
        <authorList>
            <person name="Bromfield E.S.P."/>
            <person name="Cloutier S."/>
            <person name="Nguyen H.D.T."/>
        </authorList>
    </citation>
    <scope>NUCLEOTIDE SEQUENCE [LARGE SCALE GENOMIC DNA]</scope>
    <source>
        <strain evidence="2 3">101S1MB</strain>
    </source>
</reference>
<keyword evidence="1" id="KW-0732">Signal</keyword>
<dbReference type="CDD" id="cd06355">
    <property type="entry name" value="PBP1_FmdD-like"/>
    <property type="match status" value="1"/>
</dbReference>
<dbReference type="Pfam" id="PF13433">
    <property type="entry name" value="Peripla_BP_5"/>
    <property type="match status" value="1"/>
</dbReference>
<evidence type="ECO:0000313" key="2">
    <source>
        <dbReference type="EMBL" id="QIP06315.2"/>
    </source>
</evidence>
<name>A0A6G9A1Z1_9BRAD</name>
<dbReference type="AlphaFoldDB" id="A0A6G9A1Z1"/>
<gene>
    <name evidence="2" type="ORF">HAV00_08675</name>
</gene>
<feature type="chain" id="PRO_5042596752" evidence="1">
    <location>
        <begin position="19"/>
        <end position="420"/>
    </location>
</feature>
<sequence>MRGFFAVPLILFASIAHGAEDTIKVGILHSLSGTMASSESALKNTVLMMIADQNKKGGLLGRKLEPVVVDPASDWDAFTEKAYELLANEKVAVVFGCWSSASRKAVIPVFERLNGLLFYPVQHEGEESSRNVFYTGAAPSQQAIPAVRYLMSKEGGNIRRWVLLGTESDYPRMTNRILAAYLAAEGVNAEDITTIYAPLDHSDWREIVERIKVLGSQDKKTAVISTIRGDANGHLYNELAAQQVEARKIPVMGLSVTARELRGVDVSRLVGHMAARSYFQSVTTPENDAFVKMWTDFNEQRDKITNDPMEATLIGFRIWAQAVTQAGTPDANAVRQAMYGQRIKAPSGFEVVMNTNHHLSKPAMIGKLGPDGRFDVVWRSINPIKASVWSRYIPESAKLTADWTFPWVCGGCVEPTFKEW</sequence>
<dbReference type="Gene3D" id="3.40.50.2300">
    <property type="match status" value="2"/>
</dbReference>
<feature type="signal peptide" evidence="1">
    <location>
        <begin position="1"/>
        <end position="18"/>
    </location>
</feature>
<evidence type="ECO:0000256" key="1">
    <source>
        <dbReference type="SAM" id="SignalP"/>
    </source>
</evidence>
<dbReference type="PANTHER" id="PTHR47628:SF1">
    <property type="entry name" value="ALIPHATIC AMIDASE EXPRESSION-REGULATING PROTEIN"/>
    <property type="match status" value="1"/>
</dbReference>
<organism evidence="2 3">
    <name type="scientific">Bradyrhizobium symbiodeficiens</name>
    <dbReference type="NCBI Taxonomy" id="1404367"/>
    <lineage>
        <taxon>Bacteria</taxon>
        <taxon>Pseudomonadati</taxon>
        <taxon>Pseudomonadota</taxon>
        <taxon>Alphaproteobacteria</taxon>
        <taxon>Hyphomicrobiales</taxon>
        <taxon>Nitrobacteraceae</taxon>
        <taxon>Bradyrhizobium</taxon>
    </lineage>
</organism>
<dbReference type="PANTHER" id="PTHR47628">
    <property type="match status" value="1"/>
</dbReference>
<dbReference type="InterPro" id="IPR017777">
    <property type="entry name" value="ABC_urea-bd_UrtA"/>
</dbReference>
<dbReference type="Proteomes" id="UP000500895">
    <property type="component" value="Chromosome"/>
</dbReference>
<accession>A0A6G9A1Z1</accession>
<dbReference type="EMBL" id="CP050066">
    <property type="protein sequence ID" value="QIP06315.2"/>
    <property type="molecule type" value="Genomic_DNA"/>
</dbReference>